<gene>
    <name evidence="6" type="primary">vatD</name>
    <name evidence="6" type="ORF">BQ8794_140172</name>
</gene>
<dbReference type="GO" id="GO:0016746">
    <property type="term" value="F:acyltransferase activity"/>
    <property type="evidence" value="ECO:0007669"/>
    <property type="project" value="UniProtKB-KW"/>
</dbReference>
<evidence type="ECO:0000256" key="1">
    <source>
        <dbReference type="ARBA" id="ARBA00007274"/>
    </source>
</evidence>
<dbReference type="PANTHER" id="PTHR43300:SF11">
    <property type="entry name" value="ACETYLTRANSFERASE RV3034C-RELATED"/>
    <property type="match status" value="1"/>
</dbReference>
<protein>
    <submittedName>
        <fullName evidence="6">Streptogramin A acetyltransferase</fullName>
        <ecNumber evidence="6">2.3.1.-</ecNumber>
    </submittedName>
</protein>
<dbReference type="InterPro" id="IPR050179">
    <property type="entry name" value="Trans_hexapeptide_repeat"/>
</dbReference>
<keyword evidence="4" id="KW-0046">Antibiotic resistance</keyword>
<dbReference type="Proteomes" id="UP000188388">
    <property type="component" value="Unassembled WGS sequence"/>
</dbReference>
<dbReference type="EC" id="2.3.1.-" evidence="6"/>
<keyword evidence="5 6" id="KW-0012">Acyltransferase</keyword>
<dbReference type="EMBL" id="FTPD01000006">
    <property type="protein sequence ID" value="SIT54027.1"/>
    <property type="molecule type" value="Genomic_DNA"/>
</dbReference>
<keyword evidence="3" id="KW-0677">Repeat</keyword>
<name>A0A1R3V2B4_9HYPH</name>
<dbReference type="AlphaFoldDB" id="A0A1R3V2B4"/>
<evidence type="ECO:0000256" key="3">
    <source>
        <dbReference type="ARBA" id="ARBA00022737"/>
    </source>
</evidence>
<dbReference type="PANTHER" id="PTHR43300">
    <property type="entry name" value="ACETYLTRANSFERASE"/>
    <property type="match status" value="1"/>
</dbReference>
<keyword evidence="2 6" id="KW-0808">Transferase</keyword>
<dbReference type="SUPFAM" id="SSF51161">
    <property type="entry name" value="Trimeric LpxA-like enzymes"/>
    <property type="match status" value="1"/>
</dbReference>
<evidence type="ECO:0000256" key="5">
    <source>
        <dbReference type="ARBA" id="ARBA00023315"/>
    </source>
</evidence>
<evidence type="ECO:0000313" key="6">
    <source>
        <dbReference type="EMBL" id="SIT54027.1"/>
    </source>
</evidence>
<dbReference type="FunFam" id="2.160.10.10:FF:000037">
    <property type="entry name" value="Streptogramin A acetyltransferase"/>
    <property type="match status" value="1"/>
</dbReference>
<dbReference type="InterPro" id="IPR018357">
    <property type="entry name" value="Hexapep_transf_CS"/>
</dbReference>
<evidence type="ECO:0000256" key="2">
    <source>
        <dbReference type="ARBA" id="ARBA00022679"/>
    </source>
</evidence>
<evidence type="ECO:0000313" key="7">
    <source>
        <dbReference type="Proteomes" id="UP000188388"/>
    </source>
</evidence>
<organism evidence="6 7">
    <name type="scientific">Mesorhizobium prunaredense</name>
    <dbReference type="NCBI Taxonomy" id="1631249"/>
    <lineage>
        <taxon>Bacteria</taxon>
        <taxon>Pseudomonadati</taxon>
        <taxon>Pseudomonadota</taxon>
        <taxon>Alphaproteobacteria</taxon>
        <taxon>Hyphomicrobiales</taxon>
        <taxon>Phyllobacteriaceae</taxon>
        <taxon>Mesorhizobium</taxon>
    </lineage>
</organism>
<dbReference type="GO" id="GO:0046677">
    <property type="term" value="P:response to antibiotic"/>
    <property type="evidence" value="ECO:0007669"/>
    <property type="project" value="UniProtKB-KW"/>
</dbReference>
<dbReference type="InterPro" id="IPR001451">
    <property type="entry name" value="Hexapep"/>
</dbReference>
<evidence type="ECO:0000256" key="4">
    <source>
        <dbReference type="ARBA" id="ARBA00023251"/>
    </source>
</evidence>
<dbReference type="STRING" id="1631249.BQ8794_140172"/>
<keyword evidence="7" id="KW-1185">Reference proteome</keyword>
<dbReference type="Gene3D" id="2.160.10.10">
    <property type="entry name" value="Hexapeptide repeat proteins"/>
    <property type="match status" value="1"/>
</dbReference>
<dbReference type="InterPro" id="IPR011004">
    <property type="entry name" value="Trimer_LpxA-like_sf"/>
</dbReference>
<reference evidence="7" key="1">
    <citation type="submission" date="2017-01" db="EMBL/GenBank/DDBJ databases">
        <authorList>
            <person name="Brunel B."/>
        </authorList>
    </citation>
    <scope>NUCLEOTIDE SEQUENCE [LARGE SCALE GENOMIC DNA]</scope>
</reference>
<sequence>MNRTGKDDPLRTPSVLPGGSRYFDLLFRRWSQTMTGPNPNIKHPIPMHARVGFLKGLVTAPNIEIGDFTYYDDPNGPDKFAERCVLHHYPFIGDRLIIGKFCAIAEGARFIMNGANHAMSGFSTYPFNIFGHGWEEGFDPATWSKELRGDTVIGNDVWIGMEAAILPGVAIGHGAIVAAKSVVTHDVPPYAIVAGNAAKVLKMRFDDRTIRRLVAAAWWDWPVEKISRNLNAIRGADISVLEAAV</sequence>
<dbReference type="CDD" id="cd03349">
    <property type="entry name" value="LbH_XAT"/>
    <property type="match status" value="1"/>
</dbReference>
<dbReference type="PROSITE" id="PS00101">
    <property type="entry name" value="HEXAPEP_TRANSFERASES"/>
    <property type="match status" value="1"/>
</dbReference>
<proteinExistence type="inferred from homology"/>
<comment type="similarity">
    <text evidence="1">Belongs to the transferase hexapeptide repeat family.</text>
</comment>
<dbReference type="Pfam" id="PF00132">
    <property type="entry name" value="Hexapep"/>
    <property type="match status" value="1"/>
</dbReference>
<accession>A0A1R3V2B4</accession>